<evidence type="ECO:0000256" key="4">
    <source>
        <dbReference type="SAM" id="Phobius"/>
    </source>
</evidence>
<dbReference type="GO" id="GO:0044096">
    <property type="term" value="C:type IV pilus"/>
    <property type="evidence" value="ECO:0007669"/>
    <property type="project" value="TreeGrafter"/>
</dbReference>
<keyword evidence="6" id="KW-1185">Reference proteome</keyword>
<comment type="similarity">
    <text evidence="1 3">Belongs to the N-Me-Phe pilin family.</text>
</comment>
<evidence type="ECO:0000256" key="3">
    <source>
        <dbReference type="RuleBase" id="RU000389"/>
    </source>
</evidence>
<comment type="caution">
    <text evidence="5">The sequence shown here is derived from an EMBL/GenBank/DDBJ whole genome shotgun (WGS) entry which is preliminary data.</text>
</comment>
<keyword evidence="4" id="KW-0472">Membrane</keyword>
<evidence type="ECO:0000313" key="5">
    <source>
        <dbReference type="EMBL" id="RFA39426.1"/>
    </source>
</evidence>
<proteinExistence type="inferred from homology"/>
<reference evidence="6" key="1">
    <citation type="submission" date="2017-05" db="EMBL/GenBank/DDBJ databases">
        <authorList>
            <person name="Sharma S."/>
            <person name="Sidhu C."/>
            <person name="Pinnaka A.K."/>
        </authorList>
    </citation>
    <scope>NUCLEOTIDE SEQUENCE [LARGE SCALE GENOMIC DNA]</scope>
    <source>
        <strain evidence="6">AK93</strain>
    </source>
</reference>
<dbReference type="PANTHER" id="PTHR30093:SF34">
    <property type="entry name" value="PREPILIN PEPTIDASE-DEPENDENT PROTEIN D"/>
    <property type="match status" value="1"/>
</dbReference>
<dbReference type="AlphaFoldDB" id="A0A3E0X4G1"/>
<keyword evidence="4" id="KW-0812">Transmembrane</keyword>
<dbReference type="Pfam" id="PF07963">
    <property type="entry name" value="N_methyl"/>
    <property type="match status" value="1"/>
</dbReference>
<dbReference type="OrthoDB" id="5918848at2"/>
<keyword evidence="4" id="KW-1133">Transmembrane helix</keyword>
<dbReference type="SUPFAM" id="SSF54523">
    <property type="entry name" value="Pili subunits"/>
    <property type="match status" value="1"/>
</dbReference>
<dbReference type="EMBL" id="NFZW01000001">
    <property type="protein sequence ID" value="RFA39426.1"/>
    <property type="molecule type" value="Genomic_DNA"/>
</dbReference>
<evidence type="ECO:0000256" key="1">
    <source>
        <dbReference type="ARBA" id="ARBA00005233"/>
    </source>
</evidence>
<dbReference type="PROSITE" id="PS00409">
    <property type="entry name" value="PROKAR_NTER_METHYL"/>
    <property type="match status" value="1"/>
</dbReference>
<accession>A0A3E0X4G1</accession>
<name>A0A3E0X4G1_9GAMM</name>
<dbReference type="Proteomes" id="UP000256763">
    <property type="component" value="Unassembled WGS sequence"/>
</dbReference>
<sequence>MKKAQQKGFTLIELMIVVAIIGILAAVAIPQYQQYTARSAASDGISAIRPIQLAIAEYAQINRALPEGYGNLPSLDEAEEANTCSGIVQLVQITGFADSSDDREIEVTVTFYENGENPVEECGDTGTAMSVPQPLSGENLIFIGRMNEQGVVSWTIDDLSSVEASYRPTLRR</sequence>
<dbReference type="GO" id="GO:0007155">
    <property type="term" value="P:cell adhesion"/>
    <property type="evidence" value="ECO:0007669"/>
    <property type="project" value="InterPro"/>
</dbReference>
<dbReference type="InterPro" id="IPR012902">
    <property type="entry name" value="N_methyl_site"/>
</dbReference>
<dbReference type="PANTHER" id="PTHR30093">
    <property type="entry name" value="GENERAL SECRETION PATHWAY PROTEIN G"/>
    <property type="match status" value="1"/>
</dbReference>
<keyword evidence="3" id="KW-0281">Fimbrium</keyword>
<evidence type="ECO:0000313" key="6">
    <source>
        <dbReference type="Proteomes" id="UP000256763"/>
    </source>
</evidence>
<dbReference type="Pfam" id="PF00114">
    <property type="entry name" value="Pilin"/>
    <property type="match status" value="1"/>
</dbReference>
<dbReference type="NCBIfam" id="TIGR02532">
    <property type="entry name" value="IV_pilin_GFxxxE"/>
    <property type="match status" value="1"/>
</dbReference>
<dbReference type="InterPro" id="IPR045584">
    <property type="entry name" value="Pilin-like"/>
</dbReference>
<protein>
    <recommendedName>
        <fullName evidence="7">Pilin</fullName>
    </recommendedName>
</protein>
<dbReference type="Gene3D" id="3.30.700.10">
    <property type="entry name" value="Glycoprotein, Type 4 Pilin"/>
    <property type="match status" value="1"/>
</dbReference>
<feature type="transmembrane region" description="Helical" evidence="4">
    <location>
        <begin position="12"/>
        <end position="32"/>
    </location>
</feature>
<dbReference type="InterPro" id="IPR001082">
    <property type="entry name" value="Pilin"/>
</dbReference>
<dbReference type="GO" id="GO:0043107">
    <property type="term" value="P:type IV pilus-dependent motility"/>
    <property type="evidence" value="ECO:0007669"/>
    <property type="project" value="TreeGrafter"/>
</dbReference>
<evidence type="ECO:0008006" key="7">
    <source>
        <dbReference type="Google" id="ProtNLM"/>
    </source>
</evidence>
<evidence type="ECO:0000256" key="2">
    <source>
        <dbReference type="ARBA" id="ARBA00022481"/>
    </source>
</evidence>
<keyword evidence="2" id="KW-0488">Methylation</keyword>
<gene>
    <name evidence="5" type="ORF">CAL65_01090</name>
</gene>
<organism evidence="5 6">
    <name type="scientific">Alkalilimnicola ehrlichii</name>
    <dbReference type="NCBI Taxonomy" id="351052"/>
    <lineage>
        <taxon>Bacteria</taxon>
        <taxon>Pseudomonadati</taxon>
        <taxon>Pseudomonadota</taxon>
        <taxon>Gammaproteobacteria</taxon>
        <taxon>Chromatiales</taxon>
        <taxon>Ectothiorhodospiraceae</taxon>
        <taxon>Alkalilimnicola</taxon>
    </lineage>
</organism>